<comment type="subcellular location">
    <subcellularLocation>
        <location evidence="12">Cytoplasm</location>
    </subcellularLocation>
</comment>
<dbReference type="GO" id="GO:0005829">
    <property type="term" value="C:cytosol"/>
    <property type="evidence" value="ECO:0007669"/>
    <property type="project" value="TreeGrafter"/>
</dbReference>
<feature type="binding site" evidence="12">
    <location>
        <position position="141"/>
    </location>
    <ligand>
        <name>substrate</name>
    </ligand>
</feature>
<dbReference type="PRINTS" id="PR00990">
    <property type="entry name" value="RIBOKINASE"/>
</dbReference>
<feature type="binding site" evidence="12">
    <location>
        <begin position="214"/>
        <end position="219"/>
    </location>
    <ligand>
        <name>ATP</name>
        <dbReference type="ChEBI" id="CHEBI:30616"/>
    </ligand>
</feature>
<keyword evidence="6 12" id="KW-0547">Nucleotide-binding</keyword>
<feature type="binding site" evidence="12">
    <location>
        <position position="292"/>
    </location>
    <ligand>
        <name>K(+)</name>
        <dbReference type="ChEBI" id="CHEBI:29103"/>
    </ligand>
</feature>
<feature type="binding site" evidence="12">
    <location>
        <begin position="41"/>
        <end position="45"/>
    </location>
    <ligand>
        <name>substrate</name>
    </ligand>
</feature>
<evidence type="ECO:0000256" key="1">
    <source>
        <dbReference type="ARBA" id="ARBA00005380"/>
    </source>
</evidence>
<dbReference type="CDD" id="cd01174">
    <property type="entry name" value="ribokinase"/>
    <property type="match status" value="1"/>
</dbReference>
<dbReference type="NCBIfam" id="TIGR02152">
    <property type="entry name" value="D_ribokin_bact"/>
    <property type="match status" value="1"/>
</dbReference>
<feature type="binding site" evidence="12">
    <location>
        <position position="253"/>
    </location>
    <ligand>
        <name>K(+)</name>
        <dbReference type="ChEBI" id="CHEBI:29103"/>
    </ligand>
</feature>
<evidence type="ECO:0000256" key="7">
    <source>
        <dbReference type="ARBA" id="ARBA00022777"/>
    </source>
</evidence>
<dbReference type="Gene3D" id="3.40.1190.20">
    <property type="match status" value="1"/>
</dbReference>
<comment type="caution">
    <text evidence="12">Lacks conserved residue(s) required for the propagation of feature annotation.</text>
</comment>
<dbReference type="GO" id="GO:0005524">
    <property type="term" value="F:ATP binding"/>
    <property type="evidence" value="ECO:0007669"/>
    <property type="project" value="UniProtKB-UniRule"/>
</dbReference>
<evidence type="ECO:0000256" key="11">
    <source>
        <dbReference type="ARBA" id="ARBA00023277"/>
    </source>
</evidence>
<evidence type="ECO:0000256" key="2">
    <source>
        <dbReference type="ARBA" id="ARBA00012035"/>
    </source>
</evidence>
<feature type="binding site" evidence="12">
    <location>
        <position position="185"/>
    </location>
    <ligand>
        <name>ATP</name>
        <dbReference type="ChEBI" id="CHEBI:30616"/>
    </ligand>
</feature>
<keyword evidence="5 12" id="KW-0479">Metal-binding</keyword>
<comment type="pathway">
    <text evidence="12">Carbohydrate metabolism; D-ribose degradation; D-ribose 5-phosphate from beta-D-ribopyranose: step 2/2.</text>
</comment>
<comment type="subunit">
    <text evidence="12">Homodimer.</text>
</comment>
<keyword evidence="12" id="KW-0963">Cytoplasm</keyword>
<comment type="cofactor">
    <cofactor evidence="12">
        <name>Mg(2+)</name>
        <dbReference type="ChEBI" id="CHEBI:18420"/>
    </cofactor>
    <text evidence="12">Requires a divalent cation, most likely magnesium in vivo, as an electrophilic catalyst to aid phosphoryl group transfer. It is the chelate of the metal and the nucleotide that is the actual substrate.</text>
</comment>
<evidence type="ECO:0000256" key="3">
    <source>
        <dbReference type="ARBA" id="ARBA00016943"/>
    </source>
</evidence>
<evidence type="ECO:0000313" key="14">
    <source>
        <dbReference type="EMBL" id="MZP28829.1"/>
    </source>
</evidence>
<comment type="activity regulation">
    <text evidence="12">Activated by a monovalent cation that binds near, but not in, the active site. The most likely occupant of the site in vivo is potassium. Ion binding induces a conformational change that may alter substrate affinity.</text>
</comment>
<sequence>MIKPRLLVIGSINVDLVAYAERIPHAGETVKGKQFTTIPGGKGANQAMAANRLGAEVTFLGAVGDDSYGNDMLRYFRENGLEPSRVKQVSGSTGVALIAVDDAGNNQIVVVPGANDQLKPADLEACADDFSAADVVVIQLETPLETVGKAIELAAFVKKPLILNPAPAQKLPEDWLRSVTYLVPNEHEAALLGGDPARDFVDLQEKMTGTLIVTMGEKGVLFKDSGLNDSGDSSGEREMRRIPAFSVPVVDTTAAGDAFVAGFAVALAEGQPLKEALRFASAVAALSVTKAGAQTSLPLREEVNRFLEGLT</sequence>
<dbReference type="EC" id="2.7.1.15" evidence="2 12"/>
<evidence type="ECO:0000256" key="12">
    <source>
        <dbReference type="HAMAP-Rule" id="MF_01987"/>
    </source>
</evidence>
<keyword evidence="7 12" id="KW-0418">Kinase</keyword>
<keyword evidence="8 12" id="KW-0067">ATP-binding</keyword>
<keyword evidence="10 12" id="KW-0630">Potassium</keyword>
<dbReference type="GO" id="GO:0046872">
    <property type="term" value="F:metal ion binding"/>
    <property type="evidence" value="ECO:0007669"/>
    <property type="project" value="UniProtKB-KW"/>
</dbReference>
<dbReference type="GO" id="GO:0019303">
    <property type="term" value="P:D-ribose catabolic process"/>
    <property type="evidence" value="ECO:0007669"/>
    <property type="project" value="UniProtKB-UniRule"/>
</dbReference>
<evidence type="ECO:0000259" key="13">
    <source>
        <dbReference type="Pfam" id="PF00294"/>
    </source>
</evidence>
<dbReference type="UniPathway" id="UPA00916">
    <property type="reaction ID" value="UER00889"/>
</dbReference>
<dbReference type="RefSeq" id="WP_161255019.1">
    <property type="nucleotide sequence ID" value="NZ_WXEY01000002.1"/>
</dbReference>
<dbReference type="Pfam" id="PF00294">
    <property type="entry name" value="PfkB"/>
    <property type="match status" value="1"/>
</dbReference>
<accession>A0A845L1G5</accession>
<evidence type="ECO:0000256" key="8">
    <source>
        <dbReference type="ARBA" id="ARBA00022840"/>
    </source>
</evidence>
<dbReference type="PANTHER" id="PTHR10584">
    <property type="entry name" value="SUGAR KINASE"/>
    <property type="match status" value="1"/>
</dbReference>
<dbReference type="PROSITE" id="PS00584">
    <property type="entry name" value="PFKB_KINASES_2"/>
    <property type="match status" value="1"/>
</dbReference>
<keyword evidence="11 12" id="KW-0119">Carbohydrate metabolism</keyword>
<evidence type="ECO:0000256" key="10">
    <source>
        <dbReference type="ARBA" id="ARBA00022958"/>
    </source>
</evidence>
<evidence type="ECO:0000313" key="15">
    <source>
        <dbReference type="Proteomes" id="UP000463470"/>
    </source>
</evidence>
<protein>
    <recommendedName>
        <fullName evidence="3 12">Ribokinase</fullName>
        <shortName evidence="12">RK</shortName>
        <ecNumber evidence="2 12">2.7.1.15</ecNumber>
    </recommendedName>
</protein>
<proteinExistence type="inferred from homology"/>
<dbReference type="HAMAP" id="MF_01987">
    <property type="entry name" value="Ribokinase"/>
    <property type="match status" value="1"/>
</dbReference>
<dbReference type="InterPro" id="IPR011611">
    <property type="entry name" value="PfkB_dom"/>
</dbReference>
<dbReference type="AlphaFoldDB" id="A0A845L1G5"/>
<keyword evidence="9 12" id="KW-0460">Magnesium</keyword>
<dbReference type="SUPFAM" id="SSF53613">
    <property type="entry name" value="Ribokinase-like"/>
    <property type="match status" value="1"/>
</dbReference>
<evidence type="ECO:0000256" key="4">
    <source>
        <dbReference type="ARBA" id="ARBA00022679"/>
    </source>
</evidence>
<name>A0A845L1G5_9FIRM</name>
<evidence type="ECO:0000256" key="6">
    <source>
        <dbReference type="ARBA" id="ARBA00022741"/>
    </source>
</evidence>
<dbReference type="InterPro" id="IPR029056">
    <property type="entry name" value="Ribokinase-like"/>
</dbReference>
<comment type="caution">
    <text evidence="14">The sequence shown here is derived from an EMBL/GenBank/DDBJ whole genome shotgun (WGS) entry which is preliminary data.</text>
</comment>
<dbReference type="PANTHER" id="PTHR10584:SF166">
    <property type="entry name" value="RIBOKINASE"/>
    <property type="match status" value="1"/>
</dbReference>
<feature type="binding site" evidence="12">
    <location>
        <position position="257"/>
    </location>
    <ligand>
        <name>substrate</name>
    </ligand>
</feature>
<evidence type="ECO:0000256" key="5">
    <source>
        <dbReference type="ARBA" id="ARBA00022723"/>
    </source>
</evidence>
<comment type="similarity">
    <text evidence="12">Belongs to the carbohydrate kinase PfkB family. Ribokinase subfamily.</text>
</comment>
<feature type="binding site" evidence="12">
    <location>
        <position position="290"/>
    </location>
    <ligand>
        <name>K(+)</name>
        <dbReference type="ChEBI" id="CHEBI:29103"/>
    </ligand>
</feature>
<feature type="binding site" evidence="12">
    <location>
        <position position="296"/>
    </location>
    <ligand>
        <name>K(+)</name>
        <dbReference type="ChEBI" id="CHEBI:29103"/>
    </ligand>
</feature>
<comment type="catalytic activity">
    <reaction evidence="12">
        <text>D-ribose + ATP = D-ribose 5-phosphate + ADP + H(+)</text>
        <dbReference type="Rhea" id="RHEA:13697"/>
        <dbReference type="ChEBI" id="CHEBI:15378"/>
        <dbReference type="ChEBI" id="CHEBI:30616"/>
        <dbReference type="ChEBI" id="CHEBI:47013"/>
        <dbReference type="ChEBI" id="CHEBI:78346"/>
        <dbReference type="ChEBI" id="CHEBI:456216"/>
        <dbReference type="EC" id="2.7.1.15"/>
    </reaction>
</comment>
<feature type="binding site" evidence="12">
    <location>
        <position position="251"/>
    </location>
    <ligand>
        <name>K(+)</name>
        <dbReference type="ChEBI" id="CHEBI:29103"/>
    </ligand>
</feature>
<gene>
    <name evidence="12 14" type="primary">rbsK</name>
    <name evidence="14" type="ORF">GTO91_03785</name>
</gene>
<dbReference type="InterPro" id="IPR002173">
    <property type="entry name" value="Carboh/pur_kinase_PfkB_CS"/>
</dbReference>
<feature type="binding site" evidence="12">
    <location>
        <begin position="13"/>
        <end position="15"/>
    </location>
    <ligand>
        <name>substrate</name>
    </ligand>
</feature>
<reference evidence="14 15" key="1">
    <citation type="submission" date="2020-01" db="EMBL/GenBank/DDBJ databases">
        <title>Whole-genome sequence of Heliobacterium undosum DSM 13378.</title>
        <authorList>
            <person name="Kyndt J.A."/>
            <person name="Meyer T.E."/>
        </authorList>
    </citation>
    <scope>NUCLEOTIDE SEQUENCE [LARGE SCALE GENOMIC DNA]</scope>
    <source>
        <strain evidence="14 15">DSM 13378</strain>
    </source>
</reference>
<feature type="binding site" evidence="12">
    <location>
        <begin position="256"/>
        <end position="257"/>
    </location>
    <ligand>
        <name>ATP</name>
        <dbReference type="ChEBI" id="CHEBI:30616"/>
    </ligand>
</feature>
<comment type="function">
    <text evidence="12">Catalyzes the phosphorylation of ribose at O-5 in a reaction requiring ATP and magnesium. The resulting D-ribose-5-phosphate can then be used either for sythesis of nucleotides, histidine, and tryptophan, or as a component of the pentose phosphate pathway.</text>
</comment>
<feature type="domain" description="Carbohydrate kinase PfkB" evidence="13">
    <location>
        <begin position="5"/>
        <end position="298"/>
    </location>
</feature>
<dbReference type="Proteomes" id="UP000463470">
    <property type="component" value="Unassembled WGS sequence"/>
</dbReference>
<organism evidence="14 15">
    <name type="scientific">Heliomicrobium undosum</name>
    <dbReference type="NCBI Taxonomy" id="121734"/>
    <lineage>
        <taxon>Bacteria</taxon>
        <taxon>Bacillati</taxon>
        <taxon>Bacillota</taxon>
        <taxon>Clostridia</taxon>
        <taxon>Eubacteriales</taxon>
        <taxon>Heliobacteriaceae</taxon>
        <taxon>Heliomicrobium</taxon>
    </lineage>
</organism>
<feature type="binding site" evidence="12">
    <location>
        <position position="287"/>
    </location>
    <ligand>
        <name>K(+)</name>
        <dbReference type="ChEBI" id="CHEBI:29103"/>
    </ligand>
</feature>
<evidence type="ECO:0000256" key="9">
    <source>
        <dbReference type="ARBA" id="ARBA00022842"/>
    </source>
</evidence>
<dbReference type="EMBL" id="WXEY01000002">
    <property type="protein sequence ID" value="MZP28829.1"/>
    <property type="molecule type" value="Genomic_DNA"/>
</dbReference>
<dbReference type="OrthoDB" id="9775849at2"/>
<keyword evidence="15" id="KW-1185">Reference proteome</keyword>
<dbReference type="InterPro" id="IPR011877">
    <property type="entry name" value="Ribokinase"/>
</dbReference>
<keyword evidence="4 12" id="KW-0808">Transferase</keyword>
<dbReference type="InterPro" id="IPR002139">
    <property type="entry name" value="Ribo/fructo_kinase"/>
</dbReference>
<dbReference type="GO" id="GO:0004747">
    <property type="term" value="F:ribokinase activity"/>
    <property type="evidence" value="ECO:0007669"/>
    <property type="project" value="UniProtKB-UniRule"/>
</dbReference>
<comment type="similarity">
    <text evidence="1">Belongs to the carbohydrate kinase pfkB family.</text>
</comment>
<feature type="active site" description="Proton acceptor" evidence="12">
    <location>
        <position position="257"/>
    </location>
</feature>